<proteinExistence type="predicted"/>
<feature type="region of interest" description="Disordered" evidence="1">
    <location>
        <begin position="58"/>
        <end position="86"/>
    </location>
</feature>
<dbReference type="EMBL" id="CP091244">
    <property type="protein sequence ID" value="UJS26051.1"/>
    <property type="molecule type" value="Genomic_DNA"/>
</dbReference>
<feature type="compositionally biased region" description="Basic and acidic residues" evidence="1">
    <location>
        <begin position="58"/>
        <end position="75"/>
    </location>
</feature>
<feature type="region of interest" description="Disordered" evidence="1">
    <location>
        <begin position="1"/>
        <end position="21"/>
    </location>
</feature>
<organism evidence="2 3">
    <name type="scientific">Thiothrix winogradskyi</name>
    <dbReference type="NCBI Taxonomy" id="96472"/>
    <lineage>
        <taxon>Bacteria</taxon>
        <taxon>Pseudomonadati</taxon>
        <taxon>Pseudomonadota</taxon>
        <taxon>Gammaproteobacteria</taxon>
        <taxon>Thiotrichales</taxon>
        <taxon>Thiotrichaceae</taxon>
        <taxon>Thiothrix</taxon>
    </lineage>
</organism>
<keyword evidence="3" id="KW-1185">Reference proteome</keyword>
<protein>
    <submittedName>
        <fullName evidence="2">Uncharacterized protein</fullName>
    </submittedName>
</protein>
<evidence type="ECO:0000313" key="2">
    <source>
        <dbReference type="EMBL" id="UJS26051.1"/>
    </source>
</evidence>
<sequence length="86" mass="10052">MWICHKTERQDANIPNNQTPQRFTLTGELADWLEDQADRNTRTPSQQATYFLQGIKHRKEEGKRANEERKAKREALGFPTRNLKAA</sequence>
<evidence type="ECO:0000313" key="3">
    <source>
        <dbReference type="Proteomes" id="UP001054801"/>
    </source>
</evidence>
<dbReference type="Proteomes" id="UP001054801">
    <property type="component" value="Chromosome"/>
</dbReference>
<evidence type="ECO:0000256" key="1">
    <source>
        <dbReference type="SAM" id="MobiDB-lite"/>
    </source>
</evidence>
<reference evidence="2" key="1">
    <citation type="journal article" date="2022" name="Microorganisms">
        <title>Two New Species of Filamentous Sulfur Bacteria of the Genus Thiothrix, Thiothrix winogradskyi sp. nov. and 'Candidatus Thiothrix sulfatifontis' sp. nov.</title>
        <authorList>
            <person name="Ravin N.V."/>
            <person name="Rossetti S."/>
            <person name="Beletsky A.V."/>
            <person name="Kadnikov V.V."/>
            <person name="Rudenko T.S."/>
            <person name="Smolyakov D.D."/>
            <person name="Moskvitina M.I."/>
            <person name="Gureeva M.V."/>
            <person name="Mardanov A.V."/>
            <person name="Grabovich M.Y."/>
        </authorList>
    </citation>
    <scope>NUCLEOTIDE SEQUENCE</scope>
    <source>
        <strain evidence="2">CT3</strain>
    </source>
</reference>
<dbReference type="RefSeq" id="WP_236501387.1">
    <property type="nucleotide sequence ID" value="NZ_CP091244.1"/>
</dbReference>
<name>A0ABY3T5V3_9GAMM</name>
<gene>
    <name evidence="2" type="ORF">L2Y54_08430</name>
</gene>
<feature type="compositionally biased region" description="Basic and acidic residues" evidence="1">
    <location>
        <begin position="1"/>
        <end position="11"/>
    </location>
</feature>
<accession>A0ABY3T5V3</accession>